<dbReference type="Proteomes" id="UP000559027">
    <property type="component" value="Unassembled WGS sequence"/>
</dbReference>
<gene>
    <name evidence="1" type="ORF">D9756_002394</name>
</gene>
<proteinExistence type="predicted"/>
<evidence type="ECO:0000313" key="1">
    <source>
        <dbReference type="EMBL" id="KAF5361816.1"/>
    </source>
</evidence>
<comment type="caution">
    <text evidence="1">The sequence shown here is derived from an EMBL/GenBank/DDBJ whole genome shotgun (WGS) entry which is preliminary data.</text>
</comment>
<evidence type="ECO:0008006" key="3">
    <source>
        <dbReference type="Google" id="ProtNLM"/>
    </source>
</evidence>
<organism evidence="1 2">
    <name type="scientific">Leucocoprinus leucothites</name>
    <dbReference type="NCBI Taxonomy" id="201217"/>
    <lineage>
        <taxon>Eukaryota</taxon>
        <taxon>Fungi</taxon>
        <taxon>Dikarya</taxon>
        <taxon>Basidiomycota</taxon>
        <taxon>Agaricomycotina</taxon>
        <taxon>Agaricomycetes</taxon>
        <taxon>Agaricomycetidae</taxon>
        <taxon>Agaricales</taxon>
        <taxon>Agaricineae</taxon>
        <taxon>Agaricaceae</taxon>
        <taxon>Leucocoprinus</taxon>
    </lineage>
</organism>
<reference evidence="1 2" key="1">
    <citation type="journal article" date="2020" name="ISME J.">
        <title>Uncovering the hidden diversity of litter-decomposition mechanisms in mushroom-forming fungi.</title>
        <authorList>
            <person name="Floudas D."/>
            <person name="Bentzer J."/>
            <person name="Ahren D."/>
            <person name="Johansson T."/>
            <person name="Persson P."/>
            <person name="Tunlid A."/>
        </authorList>
    </citation>
    <scope>NUCLEOTIDE SEQUENCE [LARGE SCALE GENOMIC DNA]</scope>
    <source>
        <strain evidence="1 2">CBS 146.42</strain>
    </source>
</reference>
<protein>
    <recommendedName>
        <fullName evidence="3">F-box domain-containing protein</fullName>
    </recommendedName>
</protein>
<sequence length="707" mass="81010">MTKFHLFESFPEDIRRLIFEIAFDEGYPGTNHLSVLSREINSWIQPLVYRCITLQTLDHDDENRFLRFIDMFRYGSRGKDFYANSIKVVFIDDFTFQDFALHFLPSCRYLVSLSCRPNPRSWSAPLGGKTPEDAIISILKPEVFPYLRKLSIPKLQSGPLHTFNPFISPLAQNLTHLDFLLGSELSWEGLKYMNCLQYLCIQPVMDTWLPSSYTEGGMQLESLVDCVIPFLPSNLRCFLIWLSATMVANVAQEDTRRKLQNQTPIFASLVHGWLDSRIILASSINMRPDSDPGMPDYFRDEVKDFMDQTVLVVNGNFDSRLIWDNPAGKVQAALRARDSHWHPMNGLGLRSRINLRPPVLADFSLFNKFPEDIRRLIFEIAFETTQADSSYLALVSRETHSWVEQLIYRRIALCCDSASRRFNSFVDTVCHGRKEKSFYANLIQSLSINADVLDHLGKGFLSLCENVLSFSGSWTNLGSDPWWDDVLQSILKCEILPRIQKLSLRDIVLPDIFTHPVCQSLTHLDICLDSSTPWDCFKALPRLKHIRIDALKGMPIRDDPIEASRDVREFIQSAVFNFPPSLETFVFCVDPTFALFAATMDCELKILRGGPTIFADIARGGIDRRVVLSCKPSPLVNWSDQRVSQRQVDEIYNFLNQLVPYSSSLLPWDSDNFSVSGREVEFDWLDAVKNIICQRKDASHHANHEGD</sequence>
<evidence type="ECO:0000313" key="2">
    <source>
        <dbReference type="Proteomes" id="UP000559027"/>
    </source>
</evidence>
<dbReference type="EMBL" id="JAACJO010000002">
    <property type="protein sequence ID" value="KAF5361816.1"/>
    <property type="molecule type" value="Genomic_DNA"/>
</dbReference>
<dbReference type="AlphaFoldDB" id="A0A8H5GBD8"/>
<keyword evidence="2" id="KW-1185">Reference proteome</keyword>
<name>A0A8H5GBD8_9AGAR</name>
<dbReference type="OrthoDB" id="3145912at2759"/>
<accession>A0A8H5GBD8</accession>